<feature type="region of interest" description="Disordered" evidence="1">
    <location>
        <begin position="20"/>
        <end position="48"/>
    </location>
</feature>
<dbReference type="Pfam" id="PF12079">
    <property type="entry name" value="DUF3558"/>
    <property type="match status" value="1"/>
</dbReference>
<gene>
    <name evidence="3" type="ORF">SK854_47550</name>
</gene>
<evidence type="ECO:0000313" key="4">
    <source>
        <dbReference type="Proteomes" id="UP001285352"/>
    </source>
</evidence>
<sequence>MTALLTAVLAFGALAGCTSTQTGGNPTTAPQTSTDQTSSDPTSTGSGPGLSIAKYLSDPCSILTASQVTTLGSVRAPEPGSSALGPNCAWKGQDVIKNSRYTVNVTEKKPFDEIVGNLKGNPVFTDKKIDGVRVIVTDAIDGELACQASLQASATDSVTVQVGTAADERATKKACPEAERVAQLIITNLKG</sequence>
<keyword evidence="4" id="KW-1185">Reference proteome</keyword>
<feature type="signal peptide" evidence="2">
    <location>
        <begin position="1"/>
        <end position="15"/>
    </location>
</feature>
<organism evidence="3 4">
    <name type="scientific">Lentzea sokolovensis</name>
    <dbReference type="NCBI Taxonomy" id="3095429"/>
    <lineage>
        <taxon>Bacteria</taxon>
        <taxon>Bacillati</taxon>
        <taxon>Actinomycetota</taxon>
        <taxon>Actinomycetes</taxon>
        <taxon>Pseudonocardiales</taxon>
        <taxon>Pseudonocardiaceae</taxon>
        <taxon>Lentzea</taxon>
    </lineage>
</organism>
<name>A0ABU4VDI5_9PSEU</name>
<keyword evidence="2" id="KW-0732">Signal</keyword>
<dbReference type="RefSeq" id="WP_319981811.1">
    <property type="nucleotide sequence ID" value="NZ_JAXAVU010000019.1"/>
</dbReference>
<dbReference type="EMBL" id="JAXAVU010000019">
    <property type="protein sequence ID" value="MDX8149848.1"/>
    <property type="molecule type" value="Genomic_DNA"/>
</dbReference>
<evidence type="ECO:0000256" key="2">
    <source>
        <dbReference type="SAM" id="SignalP"/>
    </source>
</evidence>
<evidence type="ECO:0000313" key="3">
    <source>
        <dbReference type="EMBL" id="MDX8149848.1"/>
    </source>
</evidence>
<reference evidence="3 4" key="2">
    <citation type="submission" date="2023-11" db="EMBL/GenBank/DDBJ databases">
        <authorList>
            <person name="Lara A.C."/>
            <person name="Chronakova A."/>
        </authorList>
    </citation>
    <scope>NUCLEOTIDE SEQUENCE [LARGE SCALE GENOMIC DNA]</scope>
    <source>
        <strain evidence="3 4">BCCO 10_0061</strain>
    </source>
</reference>
<proteinExistence type="predicted"/>
<dbReference type="Proteomes" id="UP001285352">
    <property type="component" value="Unassembled WGS sequence"/>
</dbReference>
<feature type="compositionally biased region" description="Low complexity" evidence="1">
    <location>
        <begin position="26"/>
        <end position="45"/>
    </location>
</feature>
<comment type="caution">
    <text evidence="3">The sequence shown here is derived from an EMBL/GenBank/DDBJ whole genome shotgun (WGS) entry which is preliminary data.</text>
</comment>
<protein>
    <submittedName>
        <fullName evidence="3">DUF3558 domain-containing protein</fullName>
    </submittedName>
</protein>
<evidence type="ECO:0000256" key="1">
    <source>
        <dbReference type="SAM" id="MobiDB-lite"/>
    </source>
</evidence>
<reference evidence="3 4" key="1">
    <citation type="submission" date="2023-11" db="EMBL/GenBank/DDBJ databases">
        <title>Lentzea sokolovensis, sp. nov., Lentzea kristufkii, sp. nov., and Lentzea miocenensis, sp. nov., rare actinobacteria from Sokolov Coal Basin, Miocene lacustrine sediment, Czech Republic.</title>
        <authorList>
            <person name="Lara A."/>
            <person name="Kotroba L."/>
            <person name="Nouioui I."/>
            <person name="Neumann-Schaal M."/>
            <person name="Mast Y."/>
            <person name="Chronakova A."/>
        </authorList>
    </citation>
    <scope>NUCLEOTIDE SEQUENCE [LARGE SCALE GENOMIC DNA]</scope>
    <source>
        <strain evidence="3 4">BCCO 10_0061</strain>
    </source>
</reference>
<accession>A0ABU4VDI5</accession>
<feature type="chain" id="PRO_5045961618" evidence="2">
    <location>
        <begin position="16"/>
        <end position="191"/>
    </location>
</feature>
<dbReference type="InterPro" id="IPR024520">
    <property type="entry name" value="DUF3558"/>
</dbReference>